<dbReference type="Pfam" id="PF00196">
    <property type="entry name" value="GerE"/>
    <property type="match status" value="1"/>
</dbReference>
<feature type="domain" description="HTH luxR-type" evidence="3">
    <location>
        <begin position="908"/>
        <end position="973"/>
    </location>
</feature>
<dbReference type="InterPro" id="IPR000792">
    <property type="entry name" value="Tscrpt_reg_LuxR_C"/>
</dbReference>
<dbReference type="InterPro" id="IPR011990">
    <property type="entry name" value="TPR-like_helical_dom_sf"/>
</dbReference>
<dbReference type="GO" id="GO:0004016">
    <property type="term" value="F:adenylate cyclase activity"/>
    <property type="evidence" value="ECO:0007669"/>
    <property type="project" value="TreeGrafter"/>
</dbReference>
<protein>
    <submittedName>
        <fullName evidence="4">Regulatory LuxR family protein</fullName>
    </submittedName>
</protein>
<reference evidence="4 5" key="1">
    <citation type="submission" date="2019-02" db="EMBL/GenBank/DDBJ databases">
        <title>Sequencing the genomes of 1000 actinobacteria strains.</title>
        <authorList>
            <person name="Klenk H.-P."/>
        </authorList>
    </citation>
    <scope>NUCLEOTIDE SEQUENCE [LARGE SCALE GENOMIC DNA]</scope>
    <source>
        <strain evidence="4 5">DSM 45162</strain>
    </source>
</reference>
<keyword evidence="5" id="KW-1185">Reference proteome</keyword>
<dbReference type="InterPro" id="IPR036388">
    <property type="entry name" value="WH-like_DNA-bd_sf"/>
</dbReference>
<dbReference type="Pfam" id="PF13191">
    <property type="entry name" value="AAA_16"/>
    <property type="match status" value="1"/>
</dbReference>
<comment type="caution">
    <text evidence="4">The sequence shown here is derived from an EMBL/GenBank/DDBJ whole genome shotgun (WGS) entry which is preliminary data.</text>
</comment>
<dbReference type="SUPFAM" id="SSF46894">
    <property type="entry name" value="C-terminal effector domain of the bipartite response regulators"/>
    <property type="match status" value="1"/>
</dbReference>
<dbReference type="CDD" id="cd06170">
    <property type="entry name" value="LuxR_C_like"/>
    <property type="match status" value="1"/>
</dbReference>
<organism evidence="4 5">
    <name type="scientific">Krasilnikovia cinnamomea</name>
    <dbReference type="NCBI Taxonomy" id="349313"/>
    <lineage>
        <taxon>Bacteria</taxon>
        <taxon>Bacillati</taxon>
        <taxon>Actinomycetota</taxon>
        <taxon>Actinomycetes</taxon>
        <taxon>Micromonosporales</taxon>
        <taxon>Micromonosporaceae</taxon>
        <taxon>Krasilnikovia</taxon>
    </lineage>
</organism>
<dbReference type="SUPFAM" id="SSF48452">
    <property type="entry name" value="TPR-like"/>
    <property type="match status" value="1"/>
</dbReference>
<gene>
    <name evidence="4" type="ORF">EV385_4713</name>
</gene>
<dbReference type="Gene3D" id="1.10.10.10">
    <property type="entry name" value="Winged helix-like DNA-binding domain superfamily/Winged helix DNA-binding domain"/>
    <property type="match status" value="1"/>
</dbReference>
<dbReference type="PANTHER" id="PTHR16305:SF35">
    <property type="entry name" value="TRANSCRIPTIONAL ACTIVATOR DOMAIN"/>
    <property type="match status" value="1"/>
</dbReference>
<dbReference type="GO" id="GO:0005737">
    <property type="term" value="C:cytoplasm"/>
    <property type="evidence" value="ECO:0007669"/>
    <property type="project" value="TreeGrafter"/>
</dbReference>
<dbReference type="Proteomes" id="UP000292564">
    <property type="component" value="Unassembled WGS sequence"/>
</dbReference>
<dbReference type="InterPro" id="IPR041664">
    <property type="entry name" value="AAA_16"/>
</dbReference>
<dbReference type="Gene3D" id="3.40.50.300">
    <property type="entry name" value="P-loop containing nucleotide triphosphate hydrolases"/>
    <property type="match status" value="1"/>
</dbReference>
<keyword evidence="2" id="KW-0067">ATP-binding</keyword>
<sequence>MTVTHDAVLSYRHGMLDFVAAHPRTCSSAVMVGREADLAALRDALKAARSGEPSAVLLGGEAGIGKTRLVEEFCRTAESDGAQLLTGQCLELGEEGLPYAPFAAALRQLVHRDGPTVFEGREADFARLLPELGVPGADRRGHLFELVGTLFARLAETRPLVLIIEDLHWADRSTRDLIAFLVRSARLPRVLIVATYRTDELHRGHPLRPFLGEFERVRGVRRLELDRLDRDGTARLLAELAGAEPEPRTVDNIHARAQGNPFFVEQLAASAAQGCGDIPDTLRDLLLARVDQLPEAAQRVLRIAAVGGTRFGHELLSRVVGGSEAELESALRAVVVAQLIVVDGTGGYEFRHALVREAVHDDLLPGEHARLHARYAQALEAEPELVGMGRAPAEIAHHWHAAHDHPRALVSAKQAADEAGRRFAYAEQARLLDRVLELWEQVGDPAHLLGESHLDLLEEAALVAIEAGELMRALKLTRAALGDLDAAAEPVRAARLLVRRGKLLHNAGTSDGAAESREAYRLLTAAPHSEERAMLLADVAYALAPVDHDEGGRIAREAMAAAGELDDLTAEVSATIIFGQLCAGSVSPEEGLATMRTAAKQARATGHLPTLARALVNISDTLFALGRYEESAAAADEGMPYADRVGVSRTMGVFLLANHAEALLALGRWDEADARLAQAARLDPPGTLALPWLLLRARLRLARGHEGAEPLVTRAVGFLTRPFLHADNRLSLLDLRIEDALHAGDTTAALTAAGSAVAEPAIVERPRYSWPLLASAATAVERAAAGDVIERAGVDDLRERIRALAAATPQRHGADRAYAAQVAALLDGGPQRWEAAVEAWRADGRRHPLAVALLGLAGAAARAGDRAVAAASVEEAVAVAAALGARPLCEAADTLSRRIGLRAPGQPTPAGTEVLTSREREVLRLVAEGHSNGRIAERLYISPKTASVHVSRIIAKLDVANRVEAAAVAHRLGLLDER</sequence>
<dbReference type="SUPFAM" id="SSF52540">
    <property type="entry name" value="P-loop containing nucleoside triphosphate hydrolases"/>
    <property type="match status" value="1"/>
</dbReference>
<dbReference type="InterPro" id="IPR016032">
    <property type="entry name" value="Sig_transdc_resp-reg_C-effctor"/>
</dbReference>
<evidence type="ECO:0000256" key="1">
    <source>
        <dbReference type="ARBA" id="ARBA00022741"/>
    </source>
</evidence>
<evidence type="ECO:0000256" key="2">
    <source>
        <dbReference type="ARBA" id="ARBA00022840"/>
    </source>
</evidence>
<dbReference type="SMART" id="SM00421">
    <property type="entry name" value="HTH_LUXR"/>
    <property type="match status" value="1"/>
</dbReference>
<dbReference type="InterPro" id="IPR027417">
    <property type="entry name" value="P-loop_NTPase"/>
</dbReference>
<dbReference type="PROSITE" id="PS50043">
    <property type="entry name" value="HTH_LUXR_2"/>
    <property type="match status" value="1"/>
</dbReference>
<dbReference type="EMBL" id="SHKY01000001">
    <property type="protein sequence ID" value="RZU52829.1"/>
    <property type="molecule type" value="Genomic_DNA"/>
</dbReference>
<proteinExistence type="predicted"/>
<accession>A0A4Q7ZR11</accession>
<dbReference type="GO" id="GO:0005524">
    <property type="term" value="F:ATP binding"/>
    <property type="evidence" value="ECO:0007669"/>
    <property type="project" value="UniProtKB-KW"/>
</dbReference>
<dbReference type="GO" id="GO:0003677">
    <property type="term" value="F:DNA binding"/>
    <property type="evidence" value="ECO:0007669"/>
    <property type="project" value="InterPro"/>
</dbReference>
<keyword evidence="1" id="KW-0547">Nucleotide-binding</keyword>
<name>A0A4Q7ZR11_9ACTN</name>
<dbReference type="RefSeq" id="WP_242625035.1">
    <property type="nucleotide sequence ID" value="NZ_SHKY01000001.1"/>
</dbReference>
<evidence type="ECO:0000259" key="3">
    <source>
        <dbReference type="PROSITE" id="PS50043"/>
    </source>
</evidence>
<evidence type="ECO:0000313" key="4">
    <source>
        <dbReference type="EMBL" id="RZU52829.1"/>
    </source>
</evidence>
<evidence type="ECO:0000313" key="5">
    <source>
        <dbReference type="Proteomes" id="UP000292564"/>
    </source>
</evidence>
<dbReference type="Gene3D" id="1.25.40.10">
    <property type="entry name" value="Tetratricopeptide repeat domain"/>
    <property type="match status" value="1"/>
</dbReference>
<dbReference type="PRINTS" id="PR00038">
    <property type="entry name" value="HTHLUXR"/>
</dbReference>
<dbReference type="GO" id="GO:0006355">
    <property type="term" value="P:regulation of DNA-templated transcription"/>
    <property type="evidence" value="ECO:0007669"/>
    <property type="project" value="InterPro"/>
</dbReference>
<dbReference type="AlphaFoldDB" id="A0A4Q7ZR11"/>
<dbReference type="PANTHER" id="PTHR16305">
    <property type="entry name" value="TESTICULAR SOLUBLE ADENYLYL CYCLASE"/>
    <property type="match status" value="1"/>
</dbReference>